<evidence type="ECO:0000256" key="2">
    <source>
        <dbReference type="SAM" id="Phobius"/>
    </source>
</evidence>
<feature type="region of interest" description="Disordered" evidence="1">
    <location>
        <begin position="87"/>
        <end position="121"/>
    </location>
</feature>
<keyword evidence="2" id="KW-0472">Membrane</keyword>
<reference evidence="3 4" key="1">
    <citation type="submission" date="2016-08" db="EMBL/GenBank/DDBJ databases">
        <title>Genome sequence of Clavibacter michiganensis spp strain CFBP7494.</title>
        <authorList>
            <person name="Thapa S.P."/>
            <person name="Coaker G."/>
            <person name="Jacques M.-A."/>
        </authorList>
    </citation>
    <scope>NUCLEOTIDE SEQUENCE [LARGE SCALE GENOMIC DNA]</scope>
    <source>
        <strain evidence="3">CFBP7494</strain>
    </source>
</reference>
<feature type="transmembrane region" description="Helical" evidence="2">
    <location>
        <begin position="66"/>
        <end position="86"/>
    </location>
</feature>
<name>A0A251Y2C6_9MICO</name>
<dbReference type="Proteomes" id="UP000194837">
    <property type="component" value="Unassembled WGS sequence"/>
</dbReference>
<dbReference type="PROSITE" id="PS50096">
    <property type="entry name" value="IQ"/>
    <property type="match status" value="1"/>
</dbReference>
<sequence length="121" mass="12394">MSVMVSMVGATGYGSRTAASGGTDREDAVAPKNDRAAREAQARLRRYAARQELHARSVRRRRRDDLAAVVAVLLVAALAVGAQLAYESGPGAPAPAPAPTSSPSTSSPVPASETPDATPTP</sequence>
<comment type="caution">
    <text evidence="3">The sequence shown here is derived from an EMBL/GenBank/DDBJ whole genome shotgun (WGS) entry which is preliminary data.</text>
</comment>
<accession>A0A251Y2C6</accession>
<feature type="compositionally biased region" description="Basic and acidic residues" evidence="1">
    <location>
        <begin position="23"/>
        <end position="41"/>
    </location>
</feature>
<evidence type="ECO:0000313" key="4">
    <source>
        <dbReference type="Proteomes" id="UP000194837"/>
    </source>
</evidence>
<keyword evidence="2" id="KW-0812">Transmembrane</keyword>
<keyword evidence="2" id="KW-1133">Transmembrane helix</keyword>
<proteinExistence type="predicted"/>
<evidence type="ECO:0008006" key="5">
    <source>
        <dbReference type="Google" id="ProtNLM"/>
    </source>
</evidence>
<dbReference type="AlphaFoldDB" id="A0A251Y2C6"/>
<feature type="region of interest" description="Disordered" evidence="1">
    <location>
        <begin position="1"/>
        <end position="41"/>
    </location>
</feature>
<evidence type="ECO:0000256" key="1">
    <source>
        <dbReference type="SAM" id="MobiDB-lite"/>
    </source>
</evidence>
<gene>
    <name evidence="3" type="ORF">BFL34_02482</name>
</gene>
<feature type="compositionally biased region" description="Low complexity" evidence="1">
    <location>
        <begin position="101"/>
        <end position="115"/>
    </location>
</feature>
<evidence type="ECO:0000313" key="3">
    <source>
        <dbReference type="EMBL" id="OUE18452.1"/>
    </source>
</evidence>
<protein>
    <recommendedName>
        <fullName evidence="5">Dioxygenase</fullName>
    </recommendedName>
</protein>
<organism evidence="3 4">
    <name type="scientific">Clavibacter michiganensis</name>
    <dbReference type="NCBI Taxonomy" id="28447"/>
    <lineage>
        <taxon>Bacteria</taxon>
        <taxon>Bacillati</taxon>
        <taxon>Actinomycetota</taxon>
        <taxon>Actinomycetes</taxon>
        <taxon>Micrococcales</taxon>
        <taxon>Microbacteriaceae</taxon>
        <taxon>Clavibacter</taxon>
    </lineage>
</organism>
<dbReference type="EMBL" id="MDJW01000012">
    <property type="protein sequence ID" value="OUE18452.1"/>
    <property type="molecule type" value="Genomic_DNA"/>
</dbReference>